<organism evidence="1 2">
    <name type="scientific">Pseudomonas fluorescens</name>
    <dbReference type="NCBI Taxonomy" id="294"/>
    <lineage>
        <taxon>Bacteria</taxon>
        <taxon>Pseudomonadati</taxon>
        <taxon>Pseudomonadota</taxon>
        <taxon>Gammaproteobacteria</taxon>
        <taxon>Pseudomonadales</taxon>
        <taxon>Pseudomonadaceae</taxon>
        <taxon>Pseudomonas</taxon>
    </lineage>
</organism>
<accession>A0A5E7HK01</accession>
<reference evidence="1 2" key="1">
    <citation type="submission" date="2019-09" db="EMBL/GenBank/DDBJ databases">
        <authorList>
            <person name="Chandra G."/>
            <person name="Truman W A."/>
        </authorList>
    </citation>
    <scope>NUCLEOTIDE SEQUENCE [LARGE SCALE GENOMIC DNA]</scope>
    <source>
        <strain evidence="1">PS847</strain>
    </source>
</reference>
<proteinExistence type="predicted"/>
<evidence type="ECO:0000313" key="1">
    <source>
        <dbReference type="EMBL" id="VVO64298.1"/>
    </source>
</evidence>
<protein>
    <submittedName>
        <fullName evidence="1">Uncharacterized protein</fullName>
    </submittedName>
</protein>
<dbReference type="AlphaFoldDB" id="A0A5E7HK01"/>
<name>A0A5E7HK01_PSEFL</name>
<gene>
    <name evidence="1" type="ORF">PS847_00967</name>
</gene>
<evidence type="ECO:0000313" key="2">
    <source>
        <dbReference type="Proteomes" id="UP000326067"/>
    </source>
</evidence>
<dbReference type="EMBL" id="CABVIC010000001">
    <property type="protein sequence ID" value="VVO64298.1"/>
    <property type="molecule type" value="Genomic_DNA"/>
</dbReference>
<dbReference type="Proteomes" id="UP000326067">
    <property type="component" value="Unassembled WGS sequence"/>
</dbReference>
<sequence>MNKATLKTIGLNEECSALQWAHQRLTLMLANSTLPPAFIQLDTRTRLETRAQSSIEAAHLSKAN</sequence>